<dbReference type="PROSITE" id="PS50089">
    <property type="entry name" value="ZF_RING_2"/>
    <property type="match status" value="1"/>
</dbReference>
<evidence type="ECO:0000256" key="4">
    <source>
        <dbReference type="ARBA" id="ARBA00022679"/>
    </source>
</evidence>
<comment type="caution">
    <text evidence="15">The sequence shown here is derived from an EMBL/GenBank/DDBJ whole genome shotgun (WGS) entry which is preliminary data.</text>
</comment>
<dbReference type="CDD" id="cd16669">
    <property type="entry name" value="RING-H2_RNF181"/>
    <property type="match status" value="1"/>
</dbReference>
<evidence type="ECO:0000256" key="10">
    <source>
        <dbReference type="ARBA" id="ARBA00039317"/>
    </source>
</evidence>
<dbReference type="GO" id="GO:0016567">
    <property type="term" value="P:protein ubiquitination"/>
    <property type="evidence" value="ECO:0007669"/>
    <property type="project" value="UniProtKB-ARBA"/>
</dbReference>
<evidence type="ECO:0000256" key="11">
    <source>
        <dbReference type="ARBA" id="ARBA00041674"/>
    </source>
</evidence>
<evidence type="ECO:0000256" key="7">
    <source>
        <dbReference type="ARBA" id="ARBA00022786"/>
    </source>
</evidence>
<comment type="pathway">
    <text evidence="2">Protein modification; protein ubiquitination.</text>
</comment>
<evidence type="ECO:0000259" key="14">
    <source>
        <dbReference type="PROSITE" id="PS50089"/>
    </source>
</evidence>
<sequence length="144" mass="16579">MADYFQEMGWQPLQDGQAPNHLLHFARLFRDYNIFDESLTQKLAPPASKAAVENLSTVTVTNQGVKCPVCLKEYGPGDVIKRMPCNHEFHSECILPWLAKTNSCPLCRFELPTDDEDYEAFRKEKIRAKKREAELETLHNSMFS</sequence>
<keyword evidence="17" id="KW-1185">Reference proteome</keyword>
<evidence type="ECO:0000256" key="6">
    <source>
        <dbReference type="ARBA" id="ARBA00022771"/>
    </source>
</evidence>
<feature type="domain" description="RING-type" evidence="14">
    <location>
        <begin position="67"/>
        <end position="108"/>
    </location>
</feature>
<dbReference type="EC" id="2.3.2.27" evidence="3"/>
<comment type="similarity">
    <text evidence="9">Belongs to the RNF181 family.</text>
</comment>
<name>A0AA38M4Q8_9CUCU</name>
<proteinExistence type="inferred from homology"/>
<dbReference type="PANTHER" id="PTHR15710:SF160">
    <property type="entry name" value="E3 UBIQUITIN-PROTEIN LIGASE RNF181"/>
    <property type="match status" value="1"/>
</dbReference>
<dbReference type="EMBL" id="JALNTZ010000008">
    <property type="protein sequence ID" value="KAJ3643311.1"/>
    <property type="molecule type" value="Genomic_DNA"/>
</dbReference>
<dbReference type="GO" id="GO:0005737">
    <property type="term" value="C:cytoplasm"/>
    <property type="evidence" value="ECO:0007669"/>
    <property type="project" value="TreeGrafter"/>
</dbReference>
<dbReference type="EMBL" id="JALNTZ010000001">
    <property type="protein sequence ID" value="KAJ3666294.1"/>
    <property type="molecule type" value="Genomic_DNA"/>
</dbReference>
<accession>A0AA38M4Q8</accession>
<evidence type="ECO:0000256" key="9">
    <source>
        <dbReference type="ARBA" id="ARBA00038197"/>
    </source>
</evidence>
<evidence type="ECO:0000256" key="2">
    <source>
        <dbReference type="ARBA" id="ARBA00004906"/>
    </source>
</evidence>
<keyword evidence="5" id="KW-0479">Metal-binding</keyword>
<dbReference type="SMART" id="SM00184">
    <property type="entry name" value="RING"/>
    <property type="match status" value="1"/>
</dbReference>
<dbReference type="SUPFAM" id="SSF57850">
    <property type="entry name" value="RING/U-box"/>
    <property type="match status" value="1"/>
</dbReference>
<dbReference type="GO" id="GO:0061630">
    <property type="term" value="F:ubiquitin protein ligase activity"/>
    <property type="evidence" value="ECO:0007669"/>
    <property type="project" value="UniProtKB-EC"/>
</dbReference>
<keyword evidence="6 13" id="KW-0863">Zinc-finger</keyword>
<evidence type="ECO:0000256" key="13">
    <source>
        <dbReference type="PROSITE-ProRule" id="PRU00175"/>
    </source>
</evidence>
<dbReference type="FunFam" id="3.30.40.10:FF:000127">
    <property type="entry name" value="E3 ubiquitin-protein ligase RNF181"/>
    <property type="match status" value="1"/>
</dbReference>
<reference evidence="15" key="1">
    <citation type="journal article" date="2023" name="G3 (Bethesda)">
        <title>Whole genome assemblies of Zophobas morio and Tenebrio molitor.</title>
        <authorList>
            <person name="Kaur S."/>
            <person name="Stinson S.A."/>
            <person name="diCenzo G.C."/>
        </authorList>
    </citation>
    <scope>NUCLEOTIDE SEQUENCE</scope>
    <source>
        <strain evidence="15">QUZm001</strain>
    </source>
</reference>
<evidence type="ECO:0000256" key="3">
    <source>
        <dbReference type="ARBA" id="ARBA00012483"/>
    </source>
</evidence>
<dbReference type="InterPro" id="IPR013083">
    <property type="entry name" value="Znf_RING/FYVE/PHD"/>
</dbReference>
<dbReference type="PANTHER" id="PTHR15710">
    <property type="entry name" value="E3 UBIQUITIN-PROTEIN LIGASE PRAJA"/>
    <property type="match status" value="1"/>
</dbReference>
<comment type="catalytic activity">
    <reaction evidence="1">
        <text>S-ubiquitinyl-[E2 ubiquitin-conjugating enzyme]-L-cysteine + [acceptor protein]-L-lysine = [E2 ubiquitin-conjugating enzyme]-L-cysteine + N(6)-ubiquitinyl-[acceptor protein]-L-lysine.</text>
        <dbReference type="EC" id="2.3.2.27"/>
    </reaction>
</comment>
<dbReference type="AlphaFoldDB" id="A0AA38M4Q8"/>
<evidence type="ECO:0000313" key="16">
    <source>
        <dbReference type="EMBL" id="KAJ3666294.1"/>
    </source>
</evidence>
<dbReference type="GO" id="GO:0008270">
    <property type="term" value="F:zinc ion binding"/>
    <property type="evidence" value="ECO:0007669"/>
    <property type="project" value="UniProtKB-KW"/>
</dbReference>
<evidence type="ECO:0000313" key="17">
    <source>
        <dbReference type="Proteomes" id="UP001168821"/>
    </source>
</evidence>
<dbReference type="Gene3D" id="3.30.40.10">
    <property type="entry name" value="Zinc/RING finger domain, C3HC4 (zinc finger)"/>
    <property type="match status" value="1"/>
</dbReference>
<dbReference type="Proteomes" id="UP001168821">
    <property type="component" value="Unassembled WGS sequence"/>
</dbReference>
<evidence type="ECO:0000256" key="1">
    <source>
        <dbReference type="ARBA" id="ARBA00000900"/>
    </source>
</evidence>
<protein>
    <recommendedName>
        <fullName evidence="10">E3 ubiquitin-protein ligase RNF181</fullName>
        <ecNumber evidence="3">2.3.2.27</ecNumber>
    </recommendedName>
    <alternativeName>
        <fullName evidence="11">RING finger protein 181</fullName>
    </alternativeName>
</protein>
<keyword evidence="7" id="KW-0833">Ubl conjugation pathway</keyword>
<evidence type="ECO:0000256" key="12">
    <source>
        <dbReference type="ARBA" id="ARBA00045940"/>
    </source>
</evidence>
<keyword evidence="8" id="KW-0862">Zinc</keyword>
<evidence type="ECO:0000313" key="15">
    <source>
        <dbReference type="EMBL" id="KAJ3643311.1"/>
    </source>
</evidence>
<gene>
    <name evidence="16" type="ORF">Zmor_001745</name>
    <name evidence="15" type="ORF">Zmor_026032</name>
</gene>
<keyword evidence="4" id="KW-0808">Transferase</keyword>
<dbReference type="Pfam" id="PF13639">
    <property type="entry name" value="zf-RING_2"/>
    <property type="match status" value="1"/>
</dbReference>
<dbReference type="InterPro" id="IPR001841">
    <property type="entry name" value="Znf_RING"/>
</dbReference>
<organism evidence="15 17">
    <name type="scientific">Zophobas morio</name>
    <dbReference type="NCBI Taxonomy" id="2755281"/>
    <lineage>
        <taxon>Eukaryota</taxon>
        <taxon>Metazoa</taxon>
        <taxon>Ecdysozoa</taxon>
        <taxon>Arthropoda</taxon>
        <taxon>Hexapoda</taxon>
        <taxon>Insecta</taxon>
        <taxon>Pterygota</taxon>
        <taxon>Neoptera</taxon>
        <taxon>Endopterygota</taxon>
        <taxon>Coleoptera</taxon>
        <taxon>Polyphaga</taxon>
        <taxon>Cucujiformia</taxon>
        <taxon>Tenebrionidae</taxon>
        <taxon>Zophobas</taxon>
    </lineage>
</organism>
<evidence type="ECO:0000256" key="5">
    <source>
        <dbReference type="ARBA" id="ARBA00022723"/>
    </source>
</evidence>
<comment type="function">
    <text evidence="12">E3 ubiquitin-protein ligase which accepts ubiquitin from an E2 ubiquitin-conjugating enzyme in the form of a thioester and then directly transfers the ubiquitin to targeted substrates. Catalyzes monoubiquitination of 26S proteasome subunit PSMC2/RPT1.</text>
</comment>
<evidence type="ECO:0000256" key="8">
    <source>
        <dbReference type="ARBA" id="ARBA00022833"/>
    </source>
</evidence>